<dbReference type="CDD" id="cd06442">
    <property type="entry name" value="DPM1_like"/>
    <property type="match status" value="1"/>
</dbReference>
<evidence type="ECO:0000313" key="6">
    <source>
        <dbReference type="Proteomes" id="UP000176863"/>
    </source>
</evidence>
<feature type="domain" description="Glycosyltransferase 2-like" evidence="4">
    <location>
        <begin position="6"/>
        <end position="169"/>
    </location>
</feature>
<organism evidence="5 6">
    <name type="scientific">Candidatus Kaiserbacteria bacterium RIFCSPHIGHO2_01_FULL_53_29</name>
    <dbReference type="NCBI Taxonomy" id="1798480"/>
    <lineage>
        <taxon>Bacteria</taxon>
        <taxon>Candidatus Kaiseribacteriota</taxon>
    </lineage>
</organism>
<dbReference type="GO" id="GO:0004582">
    <property type="term" value="F:dolichyl-phosphate beta-D-mannosyltransferase activity"/>
    <property type="evidence" value="ECO:0007669"/>
    <property type="project" value="InterPro"/>
</dbReference>
<dbReference type="GO" id="GO:0009247">
    <property type="term" value="P:glycolipid biosynthetic process"/>
    <property type="evidence" value="ECO:0007669"/>
    <property type="project" value="TreeGrafter"/>
</dbReference>
<dbReference type="PANTHER" id="PTHR43398:SF1">
    <property type="entry name" value="DOLICHOL-PHOSPHATE MANNOSYLTRANSFERASE SUBUNIT 1"/>
    <property type="match status" value="1"/>
</dbReference>
<dbReference type="InterPro" id="IPR001173">
    <property type="entry name" value="Glyco_trans_2-like"/>
</dbReference>
<dbReference type="AlphaFoldDB" id="A0A1F6CX61"/>
<evidence type="ECO:0000256" key="2">
    <source>
        <dbReference type="ARBA" id="ARBA00022676"/>
    </source>
</evidence>
<dbReference type="GO" id="GO:0016020">
    <property type="term" value="C:membrane"/>
    <property type="evidence" value="ECO:0007669"/>
    <property type="project" value="GOC"/>
</dbReference>
<dbReference type="FunFam" id="3.90.550.10:FF:000122">
    <property type="entry name" value="Dolichol-phosphate mannosyltransferase subunit 1"/>
    <property type="match status" value="1"/>
</dbReference>
<evidence type="ECO:0000256" key="1">
    <source>
        <dbReference type="ARBA" id="ARBA00006739"/>
    </source>
</evidence>
<reference evidence="5 6" key="1">
    <citation type="journal article" date="2016" name="Nat. Commun.">
        <title>Thousands of microbial genomes shed light on interconnected biogeochemical processes in an aquifer system.</title>
        <authorList>
            <person name="Anantharaman K."/>
            <person name="Brown C.T."/>
            <person name="Hug L.A."/>
            <person name="Sharon I."/>
            <person name="Castelle C.J."/>
            <person name="Probst A.J."/>
            <person name="Thomas B.C."/>
            <person name="Singh A."/>
            <person name="Wilkins M.J."/>
            <person name="Karaoz U."/>
            <person name="Brodie E.L."/>
            <person name="Williams K.H."/>
            <person name="Hubbard S.S."/>
            <person name="Banfield J.F."/>
        </authorList>
    </citation>
    <scope>NUCLEOTIDE SEQUENCE [LARGE SCALE GENOMIC DNA]</scope>
</reference>
<dbReference type="EMBL" id="MFKT01000009">
    <property type="protein sequence ID" value="OGG53687.1"/>
    <property type="molecule type" value="Genomic_DNA"/>
</dbReference>
<dbReference type="Gene3D" id="3.90.550.10">
    <property type="entry name" value="Spore Coat Polysaccharide Biosynthesis Protein SpsA, Chain A"/>
    <property type="match status" value="1"/>
</dbReference>
<dbReference type="STRING" id="1798480.A2851_02265"/>
<comment type="caution">
    <text evidence="5">The sequence shown here is derived from an EMBL/GenBank/DDBJ whole genome shotgun (WGS) entry which is preliminary data.</text>
</comment>
<dbReference type="Pfam" id="PF00535">
    <property type="entry name" value="Glycos_transf_2"/>
    <property type="match status" value="1"/>
</dbReference>
<dbReference type="InterPro" id="IPR029044">
    <property type="entry name" value="Nucleotide-diphossugar_trans"/>
</dbReference>
<dbReference type="Proteomes" id="UP000176863">
    <property type="component" value="Unassembled WGS sequence"/>
</dbReference>
<comment type="similarity">
    <text evidence="1">Belongs to the glycosyltransferase 2 family.</text>
</comment>
<evidence type="ECO:0000259" key="4">
    <source>
        <dbReference type="Pfam" id="PF00535"/>
    </source>
</evidence>
<keyword evidence="3" id="KW-0808">Transferase</keyword>
<protein>
    <recommendedName>
        <fullName evidence="4">Glycosyltransferase 2-like domain-containing protein</fullName>
    </recommendedName>
</protein>
<proteinExistence type="inferred from homology"/>
<dbReference type="PANTHER" id="PTHR43398">
    <property type="entry name" value="DOLICHOL-PHOSPHATE MANNOSYLTRANSFERASE SUBUNIT 1"/>
    <property type="match status" value="1"/>
</dbReference>
<evidence type="ECO:0000256" key="3">
    <source>
        <dbReference type="ARBA" id="ARBA00022679"/>
    </source>
</evidence>
<dbReference type="SUPFAM" id="SSF53448">
    <property type="entry name" value="Nucleotide-diphospho-sugar transferases"/>
    <property type="match status" value="1"/>
</dbReference>
<keyword evidence="2" id="KW-0328">Glycosyltransferase</keyword>
<name>A0A1F6CX61_9BACT</name>
<dbReference type="InterPro" id="IPR039528">
    <property type="entry name" value="DPM1-like"/>
</dbReference>
<evidence type="ECO:0000313" key="5">
    <source>
        <dbReference type="EMBL" id="OGG53687.1"/>
    </source>
</evidence>
<accession>A0A1F6CX61</accession>
<gene>
    <name evidence="5" type="ORF">A2851_02265</name>
</gene>
<sequence>MKETFILLPTYNERENISFLVREIMTRHETIRIVVIDDNSPDGTGSVVRGLMKEIPNLTLLSRTQKQGLGEAYKAGMKHVLADPNVERIITMDADGSHSPEYISTLLSRDADLIIGSRYIKGGSIQNWEPWRYALSYGGNLYAGVLTGIPLKDLTSGFMCFRAEMLRKVDFAKIHASGYAFLIEMKFHIFYTLRGRVTEVPIVFKNRRGGESKISNHIIREGLKTPLRLLLFRIGALYNRLFT</sequence>